<dbReference type="GO" id="GO:0016787">
    <property type="term" value="F:hydrolase activity"/>
    <property type="evidence" value="ECO:0007669"/>
    <property type="project" value="InterPro"/>
</dbReference>
<keyword evidence="2" id="KW-0378">Hydrolase</keyword>
<reference evidence="3" key="1">
    <citation type="journal article" date="2014" name="Int. J. Syst. Evol. Microbiol.">
        <title>Complete genome sequence of Corynebacterium casei LMG S-19264T (=DSM 44701T), isolated from a smear-ripened cheese.</title>
        <authorList>
            <consortium name="US DOE Joint Genome Institute (JGI-PGF)"/>
            <person name="Walter F."/>
            <person name="Albersmeier A."/>
            <person name="Kalinowski J."/>
            <person name="Ruckert C."/>
        </authorList>
    </citation>
    <scope>NUCLEOTIDE SEQUENCE</scope>
    <source>
        <strain evidence="3">CGMCC 1.15758</strain>
    </source>
</reference>
<dbReference type="Gene3D" id="3.40.630.10">
    <property type="entry name" value="Zn peptidases"/>
    <property type="match status" value="1"/>
</dbReference>
<comment type="cofactor">
    <cofactor evidence="1">
        <name>Zn(2+)</name>
        <dbReference type="ChEBI" id="CHEBI:29105"/>
    </cofactor>
</comment>
<evidence type="ECO:0000256" key="1">
    <source>
        <dbReference type="ARBA" id="ARBA00001947"/>
    </source>
</evidence>
<organism evidence="3 4">
    <name type="scientific">Cysteiniphilum litorale</name>
    <dbReference type="NCBI Taxonomy" id="2056700"/>
    <lineage>
        <taxon>Bacteria</taxon>
        <taxon>Pseudomonadati</taxon>
        <taxon>Pseudomonadota</taxon>
        <taxon>Gammaproteobacteria</taxon>
        <taxon>Thiotrichales</taxon>
        <taxon>Fastidiosibacteraceae</taxon>
        <taxon>Cysteiniphilum</taxon>
    </lineage>
</organism>
<dbReference type="InterPro" id="IPR002933">
    <property type="entry name" value="Peptidase_M20"/>
</dbReference>
<name>A0A8J3E8I3_9GAMM</name>
<dbReference type="EMBL" id="BMJS01000016">
    <property type="protein sequence ID" value="GGF98954.1"/>
    <property type="molecule type" value="Genomic_DNA"/>
</dbReference>
<dbReference type="PANTHER" id="PTHR42994">
    <property type="entry name" value="PEPTIDASE T"/>
    <property type="match status" value="1"/>
</dbReference>
<dbReference type="Pfam" id="PF01546">
    <property type="entry name" value="Peptidase_M20"/>
    <property type="match status" value="1"/>
</dbReference>
<protein>
    <submittedName>
        <fullName evidence="3">Uncharacterized protein</fullName>
    </submittedName>
</protein>
<reference evidence="3" key="2">
    <citation type="submission" date="2020-09" db="EMBL/GenBank/DDBJ databases">
        <authorList>
            <person name="Sun Q."/>
            <person name="Zhou Y."/>
        </authorList>
    </citation>
    <scope>NUCLEOTIDE SEQUENCE</scope>
    <source>
        <strain evidence="3">CGMCC 1.15758</strain>
    </source>
</reference>
<dbReference type="Proteomes" id="UP000636949">
    <property type="component" value="Unassembled WGS sequence"/>
</dbReference>
<keyword evidence="4" id="KW-1185">Reference proteome</keyword>
<evidence type="ECO:0000313" key="3">
    <source>
        <dbReference type="EMBL" id="GGF98954.1"/>
    </source>
</evidence>
<dbReference type="OrthoDB" id="7062752at2"/>
<gene>
    <name evidence="3" type="ORF">GCM10010995_15250</name>
</gene>
<dbReference type="SUPFAM" id="SSF53187">
    <property type="entry name" value="Zn-dependent exopeptidases"/>
    <property type="match status" value="1"/>
</dbReference>
<dbReference type="AlphaFoldDB" id="A0A8J3E8I3"/>
<accession>A0A8J3E8I3</accession>
<dbReference type="RefSeq" id="WP_117004074.1">
    <property type="nucleotide sequence ID" value="NZ_BMJS01000016.1"/>
</dbReference>
<sequence length="290" mass="33226">MKHLQRLFNLLSLGNQNAKAAYIKQQYGKYVHQDEYGNLYLNRDFRQQKPYLVAHIDTVDEQPTAKQIIVDPYAQIISGTRHGKPCNLGADDGVGVFAALQLFDLLDIGVALFKDEEVGCIGSSHADSDYLNASYLIQLDRKGHEDIIFNGAGITIASDDFINAVENIAQNYGYTSQFGGLTDVVTLSDQGIVEVSCMNLSCGYYKPHTKDEYIDIRHMQKAIDFTHNIINTLGNEIFPHKAIREWESDYHHKPNKNIRCFMQELLATNMTDEEIYDELYFFMNDYDWYY</sequence>
<evidence type="ECO:0000313" key="4">
    <source>
        <dbReference type="Proteomes" id="UP000636949"/>
    </source>
</evidence>
<dbReference type="PANTHER" id="PTHR42994:SF2">
    <property type="entry name" value="PEPTIDASE"/>
    <property type="match status" value="1"/>
</dbReference>
<proteinExistence type="predicted"/>
<evidence type="ECO:0000256" key="2">
    <source>
        <dbReference type="ARBA" id="ARBA00022801"/>
    </source>
</evidence>
<comment type="caution">
    <text evidence="3">The sequence shown here is derived from an EMBL/GenBank/DDBJ whole genome shotgun (WGS) entry which is preliminary data.</text>
</comment>